<sequence length="403" mass="43737">MQASDSRFLIWVGAAAVWFVGALIGLNYLRLGWTLDQNGLSVMTGRLPYWDFTNLWGGGRMALEGQVDYLFSPDLYRAALRSILTPRMLDQEWSYPPSMLLVGLPLALLPILPAYLIWNAATLGFLYLVAGWLELKRWQRLAVLLSPPVLISILLGQNGALTASLLIGGLFLSPSRPLLAGVFFGLLTLKPHLGILVPFCLLAAGNYRAIGSAALTTLAIVVATGSLFGWDVWTSFFTVTNPLMRAIMEAPYPQGYHMNAMTFFAMARSFGAGLTVAYGIQILVALVAIGLAVWLWRQKDPADHRIRVAVTGLLALCATPYGYTYDAVPLALAIAILGSRRMLPISLLAIGWLYPLLNHVIAKDYFSLGALVPAAIASVAIWNLRSSRISGDETPTGKGVKAS</sequence>
<evidence type="ECO:0000256" key="1">
    <source>
        <dbReference type="ARBA" id="ARBA00004651"/>
    </source>
</evidence>
<comment type="similarity">
    <text evidence="7">Belongs to the glycosyltransferase 87 family.</text>
</comment>
<keyword evidence="6 8" id="KW-0472">Membrane</keyword>
<keyword evidence="5 8" id="KW-1133">Transmembrane helix</keyword>
<dbReference type="InterPro" id="IPR018584">
    <property type="entry name" value="GT87"/>
</dbReference>
<feature type="transmembrane region" description="Helical" evidence="8">
    <location>
        <begin position="330"/>
        <end position="353"/>
    </location>
</feature>
<dbReference type="Proteomes" id="UP000311605">
    <property type="component" value="Unassembled WGS sequence"/>
</dbReference>
<feature type="transmembrane region" description="Helical" evidence="8">
    <location>
        <begin position="276"/>
        <end position="296"/>
    </location>
</feature>
<comment type="caution">
    <text evidence="9">The sequence shown here is derived from an EMBL/GenBank/DDBJ whole genome shotgun (WGS) entry which is preliminary data.</text>
</comment>
<keyword evidence="3" id="KW-0808">Transferase</keyword>
<dbReference type="AlphaFoldDB" id="A0A5C4XBC3"/>
<feature type="transmembrane region" description="Helical" evidence="8">
    <location>
        <begin position="9"/>
        <end position="29"/>
    </location>
</feature>
<organism evidence="9 10">
    <name type="scientific">Aliirhizobium smilacinae</name>
    <dbReference type="NCBI Taxonomy" id="1395944"/>
    <lineage>
        <taxon>Bacteria</taxon>
        <taxon>Pseudomonadati</taxon>
        <taxon>Pseudomonadota</taxon>
        <taxon>Alphaproteobacteria</taxon>
        <taxon>Hyphomicrobiales</taxon>
        <taxon>Rhizobiaceae</taxon>
        <taxon>Aliirhizobium</taxon>
    </lineage>
</organism>
<keyword evidence="2" id="KW-1003">Cell membrane</keyword>
<keyword evidence="4 8" id="KW-0812">Transmembrane</keyword>
<feature type="transmembrane region" description="Helical" evidence="8">
    <location>
        <begin position="365"/>
        <end position="384"/>
    </location>
</feature>
<protein>
    <submittedName>
        <fullName evidence="9">DUF2029 domain-containing protein</fullName>
    </submittedName>
</protein>
<proteinExistence type="inferred from homology"/>
<dbReference type="GO" id="GO:0016758">
    <property type="term" value="F:hexosyltransferase activity"/>
    <property type="evidence" value="ECO:0007669"/>
    <property type="project" value="InterPro"/>
</dbReference>
<keyword evidence="10" id="KW-1185">Reference proteome</keyword>
<evidence type="ECO:0000256" key="5">
    <source>
        <dbReference type="ARBA" id="ARBA00022989"/>
    </source>
</evidence>
<dbReference type="OrthoDB" id="7679563at2"/>
<evidence type="ECO:0000256" key="8">
    <source>
        <dbReference type="SAM" id="Phobius"/>
    </source>
</evidence>
<feature type="transmembrane region" description="Helical" evidence="8">
    <location>
        <begin position="106"/>
        <end position="129"/>
    </location>
</feature>
<evidence type="ECO:0000256" key="7">
    <source>
        <dbReference type="ARBA" id="ARBA00024033"/>
    </source>
</evidence>
<feature type="transmembrane region" description="Helical" evidence="8">
    <location>
        <begin position="141"/>
        <end position="172"/>
    </location>
</feature>
<evidence type="ECO:0000256" key="2">
    <source>
        <dbReference type="ARBA" id="ARBA00022475"/>
    </source>
</evidence>
<feature type="transmembrane region" description="Helical" evidence="8">
    <location>
        <begin position="308"/>
        <end position="324"/>
    </location>
</feature>
<comment type="subcellular location">
    <subcellularLocation>
        <location evidence="1">Cell membrane</location>
        <topology evidence="1">Multi-pass membrane protein</topology>
    </subcellularLocation>
</comment>
<name>A0A5C4XBC3_9HYPH</name>
<evidence type="ECO:0000256" key="6">
    <source>
        <dbReference type="ARBA" id="ARBA00023136"/>
    </source>
</evidence>
<dbReference type="RefSeq" id="WP_139679084.1">
    <property type="nucleotide sequence ID" value="NZ_VDMN01000008.1"/>
</dbReference>
<dbReference type="GO" id="GO:0005886">
    <property type="term" value="C:plasma membrane"/>
    <property type="evidence" value="ECO:0007669"/>
    <property type="project" value="UniProtKB-SubCell"/>
</dbReference>
<feature type="transmembrane region" description="Helical" evidence="8">
    <location>
        <begin position="178"/>
        <end position="202"/>
    </location>
</feature>
<dbReference type="Pfam" id="PF09594">
    <property type="entry name" value="GT87"/>
    <property type="match status" value="1"/>
</dbReference>
<feature type="transmembrane region" description="Helical" evidence="8">
    <location>
        <begin position="209"/>
        <end position="230"/>
    </location>
</feature>
<evidence type="ECO:0000313" key="9">
    <source>
        <dbReference type="EMBL" id="TNM60622.1"/>
    </source>
</evidence>
<gene>
    <name evidence="9" type="ORF">FHP24_25660</name>
</gene>
<reference evidence="9 10" key="1">
    <citation type="submission" date="2019-06" db="EMBL/GenBank/DDBJ databases">
        <title>The draft genome of Rhizobium smilacinae PTYR-5.</title>
        <authorList>
            <person name="Liu L."/>
            <person name="Li L."/>
            <person name="Zhang X."/>
        </authorList>
    </citation>
    <scope>NUCLEOTIDE SEQUENCE [LARGE SCALE GENOMIC DNA]</scope>
    <source>
        <strain evidence="9 10">PTYR-5</strain>
    </source>
</reference>
<evidence type="ECO:0000313" key="10">
    <source>
        <dbReference type="Proteomes" id="UP000311605"/>
    </source>
</evidence>
<accession>A0A5C4XBC3</accession>
<evidence type="ECO:0000256" key="3">
    <source>
        <dbReference type="ARBA" id="ARBA00022679"/>
    </source>
</evidence>
<evidence type="ECO:0000256" key="4">
    <source>
        <dbReference type="ARBA" id="ARBA00022692"/>
    </source>
</evidence>
<dbReference type="EMBL" id="VDMN01000008">
    <property type="protein sequence ID" value="TNM60622.1"/>
    <property type="molecule type" value="Genomic_DNA"/>
</dbReference>